<dbReference type="SMART" id="SM00478">
    <property type="entry name" value="ENDO3c"/>
    <property type="match status" value="1"/>
</dbReference>
<evidence type="ECO:0000256" key="1">
    <source>
        <dbReference type="ARBA" id="ARBA00000843"/>
    </source>
</evidence>
<dbReference type="PANTHER" id="PTHR42944:SF1">
    <property type="entry name" value="ADENINE DNA GLYCOSYLASE"/>
    <property type="match status" value="1"/>
</dbReference>
<dbReference type="CDD" id="cd00056">
    <property type="entry name" value="ENDO3c"/>
    <property type="match status" value="1"/>
</dbReference>
<dbReference type="GO" id="GO:0046872">
    <property type="term" value="F:metal ion binding"/>
    <property type="evidence" value="ECO:0007669"/>
    <property type="project" value="UniProtKB-UniRule"/>
</dbReference>
<dbReference type="GO" id="GO:0051539">
    <property type="term" value="F:4 iron, 4 sulfur cluster binding"/>
    <property type="evidence" value="ECO:0007669"/>
    <property type="project" value="UniProtKB-UniRule"/>
</dbReference>
<dbReference type="GO" id="GO:0000701">
    <property type="term" value="F:purine-specific mismatch base pair DNA N-glycosylase activity"/>
    <property type="evidence" value="ECO:0007669"/>
    <property type="project" value="UniProtKB-EC"/>
</dbReference>
<evidence type="ECO:0000259" key="15">
    <source>
        <dbReference type="SMART" id="SM00478"/>
    </source>
</evidence>
<evidence type="ECO:0000256" key="14">
    <source>
        <dbReference type="RuleBase" id="RU365096"/>
    </source>
</evidence>
<comment type="catalytic activity">
    <reaction evidence="1 14">
        <text>Hydrolyzes free adenine bases from 7,8-dihydro-8-oxoguanine:adenine mismatched double-stranded DNA, leaving an apurinic site.</text>
        <dbReference type="EC" id="3.2.2.31"/>
    </reaction>
</comment>
<dbReference type="GO" id="GO:0035485">
    <property type="term" value="F:adenine/guanine mispair binding"/>
    <property type="evidence" value="ECO:0007669"/>
    <property type="project" value="TreeGrafter"/>
</dbReference>
<evidence type="ECO:0000256" key="8">
    <source>
        <dbReference type="ARBA" id="ARBA00022763"/>
    </source>
</evidence>
<evidence type="ECO:0000256" key="12">
    <source>
        <dbReference type="ARBA" id="ARBA00023204"/>
    </source>
</evidence>
<evidence type="ECO:0000256" key="13">
    <source>
        <dbReference type="ARBA" id="ARBA00023295"/>
    </source>
</evidence>
<reference evidence="16 17" key="1">
    <citation type="submission" date="2014-11" db="EMBL/GenBank/DDBJ databases">
        <title>Genome of a novel goose pathogen.</title>
        <authorList>
            <person name="Hansen C.M."/>
            <person name="Hueffer K."/>
            <person name="Choi S.C."/>
        </authorList>
    </citation>
    <scope>NUCLEOTIDE SEQUENCE [LARGE SCALE GENOMIC DNA]</scope>
    <source>
        <strain evidence="16 17">KH1503</strain>
    </source>
</reference>
<feature type="domain" description="HhH-GPD" evidence="15">
    <location>
        <begin position="39"/>
        <end position="192"/>
    </location>
</feature>
<evidence type="ECO:0000313" key="16">
    <source>
        <dbReference type="EMBL" id="KLT72362.1"/>
    </source>
</evidence>
<dbReference type="Gene3D" id="1.10.1670.10">
    <property type="entry name" value="Helix-hairpin-Helix base-excision DNA repair enzymes (C-terminal)"/>
    <property type="match status" value="1"/>
</dbReference>
<dbReference type="GO" id="GO:0006284">
    <property type="term" value="P:base-excision repair"/>
    <property type="evidence" value="ECO:0007669"/>
    <property type="project" value="UniProtKB-UniRule"/>
</dbReference>
<keyword evidence="13 14" id="KW-0326">Glycosidase</keyword>
<dbReference type="STRING" id="1470200.PL75_08870"/>
<organism evidence="16 17">
    <name type="scientific">Neisseria arctica</name>
    <dbReference type="NCBI Taxonomy" id="1470200"/>
    <lineage>
        <taxon>Bacteria</taxon>
        <taxon>Pseudomonadati</taxon>
        <taxon>Pseudomonadota</taxon>
        <taxon>Betaproteobacteria</taxon>
        <taxon>Neisseriales</taxon>
        <taxon>Neisseriaceae</taxon>
        <taxon>Neisseria</taxon>
    </lineage>
</organism>
<dbReference type="Gene3D" id="3.90.79.10">
    <property type="entry name" value="Nucleoside Triphosphate Pyrophosphohydrolase"/>
    <property type="match status" value="1"/>
</dbReference>
<dbReference type="InterPro" id="IPR023170">
    <property type="entry name" value="HhH_base_excis_C"/>
</dbReference>
<accession>A0A0J0YQF5</accession>
<sequence length="352" mass="40265">MSPTLDFSTRLIRWQRSHGRNNLPWQVTDPYRVWLSEIMLQQTQVSTVLDYYPRFIERFPNIQTLAHAPQDEVLSLWQGLGYYSRARNLHKAAQQVIQDFGGTFPQTRLELQQLCGVGRSTAAAISAFSFRQRETILDGNVKRVLCRVFALDGDPTDKKFENSLWALAESLLPEKADDMPAYTQGLMDLGATCCKRSTPLCHQCPMADICQAKAQNRTHELPRKKNTTTVKNLPLYWLILEQADRSLFLQKRPSSGIWGGLYCVPCFEDLHSLYRFAEQCGISADELEEQAAITHRLTHRLLLITPFKALTTDAALPSELSDGIWVNPSHLQNYGIPKPMNDYLKQKQYKLF</sequence>
<dbReference type="GO" id="GO:0034039">
    <property type="term" value="F:8-oxo-7,8-dihydroguanine DNA N-glycosylase activity"/>
    <property type="evidence" value="ECO:0007669"/>
    <property type="project" value="TreeGrafter"/>
</dbReference>
<keyword evidence="7" id="KW-0479">Metal-binding</keyword>
<dbReference type="FunFam" id="1.10.340.30:FF:000002">
    <property type="entry name" value="Adenine DNA glycosylase"/>
    <property type="match status" value="1"/>
</dbReference>
<evidence type="ECO:0000256" key="4">
    <source>
        <dbReference type="ARBA" id="ARBA00012045"/>
    </source>
</evidence>
<dbReference type="EMBL" id="JTDO01000014">
    <property type="protein sequence ID" value="KLT72362.1"/>
    <property type="molecule type" value="Genomic_DNA"/>
</dbReference>
<dbReference type="EC" id="3.2.2.31" evidence="4 14"/>
<evidence type="ECO:0000256" key="11">
    <source>
        <dbReference type="ARBA" id="ARBA00023014"/>
    </source>
</evidence>
<dbReference type="Pfam" id="PF10576">
    <property type="entry name" value="EndIII_4Fe-2S"/>
    <property type="match status" value="1"/>
</dbReference>
<dbReference type="GO" id="GO:0032357">
    <property type="term" value="F:oxidized purine DNA binding"/>
    <property type="evidence" value="ECO:0007669"/>
    <property type="project" value="TreeGrafter"/>
</dbReference>
<dbReference type="RefSeq" id="WP_047761572.1">
    <property type="nucleotide sequence ID" value="NZ_CP091510.1"/>
</dbReference>
<keyword evidence="12" id="KW-0234">DNA repair</keyword>
<dbReference type="InterPro" id="IPR044298">
    <property type="entry name" value="MIG/MutY"/>
</dbReference>
<dbReference type="OrthoDB" id="9802365at2"/>
<dbReference type="NCBIfam" id="TIGR01084">
    <property type="entry name" value="mutY"/>
    <property type="match status" value="1"/>
</dbReference>
<keyword evidence="8 14" id="KW-0227">DNA damage</keyword>
<comment type="caution">
    <text evidence="16">The sequence shown here is derived from an EMBL/GenBank/DDBJ whole genome shotgun (WGS) entry which is preliminary data.</text>
</comment>
<dbReference type="Proteomes" id="UP000036027">
    <property type="component" value="Unassembled WGS sequence"/>
</dbReference>
<comment type="cofactor">
    <cofactor evidence="14">
        <name>[4Fe-4S] cluster</name>
        <dbReference type="ChEBI" id="CHEBI:49883"/>
    </cofactor>
    <text evidence="14">Binds 1 [4Fe-4S] cluster.</text>
</comment>
<dbReference type="InterPro" id="IPR003265">
    <property type="entry name" value="HhH-GPD_domain"/>
</dbReference>
<comment type="function">
    <text evidence="2">Adenine glycosylase active on G-A mispairs. MutY also corrects error-prone DNA synthesis past GO lesions which are due to the oxidatively damaged form of guanine: 7,8-dihydro-8-oxoguanine (8-oxo-dGTP).</text>
</comment>
<dbReference type="PANTHER" id="PTHR42944">
    <property type="entry name" value="ADENINE DNA GLYCOSYLASE"/>
    <property type="match status" value="1"/>
</dbReference>
<proteinExistence type="inferred from homology"/>
<dbReference type="SUPFAM" id="SSF48150">
    <property type="entry name" value="DNA-glycosylase"/>
    <property type="match status" value="1"/>
</dbReference>
<evidence type="ECO:0000256" key="9">
    <source>
        <dbReference type="ARBA" id="ARBA00022801"/>
    </source>
</evidence>
<keyword evidence="17" id="KW-1185">Reference proteome</keyword>
<evidence type="ECO:0000256" key="5">
    <source>
        <dbReference type="ARBA" id="ARBA00022023"/>
    </source>
</evidence>
<keyword evidence="9" id="KW-0378">Hydrolase</keyword>
<keyword evidence="10 14" id="KW-0408">Iron</keyword>
<dbReference type="Gene3D" id="1.10.340.30">
    <property type="entry name" value="Hypothetical protein, domain 2"/>
    <property type="match status" value="1"/>
</dbReference>
<dbReference type="PATRIC" id="fig|1470200.3.peg.719"/>
<gene>
    <name evidence="16" type="ORF">PL75_08870</name>
</gene>
<dbReference type="InterPro" id="IPR011257">
    <property type="entry name" value="DNA_glycosylase"/>
</dbReference>
<dbReference type="InterPro" id="IPR005760">
    <property type="entry name" value="A/G_AdeGlyc_MutY"/>
</dbReference>
<evidence type="ECO:0000256" key="2">
    <source>
        <dbReference type="ARBA" id="ARBA00002933"/>
    </source>
</evidence>
<evidence type="ECO:0000256" key="10">
    <source>
        <dbReference type="ARBA" id="ARBA00023004"/>
    </source>
</evidence>
<dbReference type="InterPro" id="IPR029119">
    <property type="entry name" value="MutY_C"/>
</dbReference>
<keyword evidence="6" id="KW-0004">4Fe-4S</keyword>
<protein>
    <recommendedName>
        <fullName evidence="5 14">Adenine DNA glycosylase</fullName>
        <ecNumber evidence="4 14">3.2.2.31</ecNumber>
    </recommendedName>
</protein>
<dbReference type="Pfam" id="PF14815">
    <property type="entry name" value="NUDIX_4"/>
    <property type="match status" value="1"/>
</dbReference>
<keyword evidence="11" id="KW-0411">Iron-sulfur</keyword>
<dbReference type="Pfam" id="PF00730">
    <property type="entry name" value="HhH-GPD"/>
    <property type="match status" value="1"/>
</dbReference>
<evidence type="ECO:0000313" key="17">
    <source>
        <dbReference type="Proteomes" id="UP000036027"/>
    </source>
</evidence>
<dbReference type="GO" id="GO:0006298">
    <property type="term" value="P:mismatch repair"/>
    <property type="evidence" value="ECO:0007669"/>
    <property type="project" value="TreeGrafter"/>
</dbReference>
<dbReference type="SUPFAM" id="SSF55811">
    <property type="entry name" value="Nudix"/>
    <property type="match status" value="1"/>
</dbReference>
<dbReference type="InterPro" id="IPR015797">
    <property type="entry name" value="NUDIX_hydrolase-like_dom_sf"/>
</dbReference>
<name>A0A0J0YQF5_9NEIS</name>
<evidence type="ECO:0000256" key="6">
    <source>
        <dbReference type="ARBA" id="ARBA00022485"/>
    </source>
</evidence>
<evidence type="ECO:0000256" key="3">
    <source>
        <dbReference type="ARBA" id="ARBA00008343"/>
    </source>
</evidence>
<dbReference type="CDD" id="cd03431">
    <property type="entry name" value="NUDIX_DNA_Glycosylase_C-MutY"/>
    <property type="match status" value="1"/>
</dbReference>
<evidence type="ECO:0000256" key="7">
    <source>
        <dbReference type="ARBA" id="ARBA00022723"/>
    </source>
</evidence>
<comment type="similarity">
    <text evidence="3 14">Belongs to the Nth/MutY family.</text>
</comment>
<dbReference type="AlphaFoldDB" id="A0A0J0YQF5"/>
<dbReference type="InterPro" id="IPR003651">
    <property type="entry name" value="Endonuclease3_FeS-loop_motif"/>
</dbReference>